<dbReference type="RefSeq" id="WP_379716874.1">
    <property type="nucleotide sequence ID" value="NZ_JBHTBS010000030.1"/>
</dbReference>
<organism evidence="1 2">
    <name type="scientific">Haloferula chungangensis</name>
    <dbReference type="NCBI Taxonomy" id="1048331"/>
    <lineage>
        <taxon>Bacteria</taxon>
        <taxon>Pseudomonadati</taxon>
        <taxon>Verrucomicrobiota</taxon>
        <taxon>Verrucomicrobiia</taxon>
        <taxon>Verrucomicrobiales</taxon>
        <taxon>Verrucomicrobiaceae</taxon>
        <taxon>Haloferula</taxon>
    </lineage>
</organism>
<protein>
    <submittedName>
        <fullName evidence="1">Uncharacterized protein</fullName>
    </submittedName>
</protein>
<evidence type="ECO:0000313" key="1">
    <source>
        <dbReference type="EMBL" id="MFC7339651.1"/>
    </source>
</evidence>
<comment type="caution">
    <text evidence="1">The sequence shown here is derived from an EMBL/GenBank/DDBJ whole genome shotgun (WGS) entry which is preliminary data.</text>
</comment>
<dbReference type="Proteomes" id="UP001596472">
    <property type="component" value="Unassembled WGS sequence"/>
</dbReference>
<dbReference type="EMBL" id="JBHTBS010000030">
    <property type="protein sequence ID" value="MFC7339651.1"/>
    <property type="molecule type" value="Genomic_DNA"/>
</dbReference>
<gene>
    <name evidence="1" type="ORF">ACFQY0_20875</name>
</gene>
<sequence>MTTANPTSEMDDQMISEASAAARQVLGISGDTSSDTVHQSIHDFLCRQNTKSGLLRRSPAMPMGEDCPMALGALWGSEICREFGWDWIVAQQGDWTGLGVADPERRYLALALNYFEGLIHVHPEVANLPALQLYNCFKAGKFPDSVPGALTLIAHSKS</sequence>
<evidence type="ECO:0000313" key="2">
    <source>
        <dbReference type="Proteomes" id="UP001596472"/>
    </source>
</evidence>
<proteinExistence type="predicted"/>
<reference evidence="2" key="1">
    <citation type="journal article" date="2019" name="Int. J. Syst. Evol. Microbiol.">
        <title>The Global Catalogue of Microorganisms (GCM) 10K type strain sequencing project: providing services to taxonomists for standard genome sequencing and annotation.</title>
        <authorList>
            <consortium name="The Broad Institute Genomics Platform"/>
            <consortium name="The Broad Institute Genome Sequencing Center for Infectious Disease"/>
            <person name="Wu L."/>
            <person name="Ma J."/>
        </authorList>
    </citation>
    <scope>NUCLEOTIDE SEQUENCE [LARGE SCALE GENOMIC DNA]</scope>
    <source>
        <strain evidence="2">CGMCC 4.1467</strain>
    </source>
</reference>
<name>A0ABW2LFT8_9BACT</name>
<accession>A0ABW2LFT8</accession>
<keyword evidence="2" id="KW-1185">Reference proteome</keyword>